<name>A0A848KT19_9NOCA</name>
<accession>A0A848KT19</accession>
<dbReference type="FunFam" id="3.40.50.720:FF:000084">
    <property type="entry name" value="Short-chain dehydrogenase reductase"/>
    <property type="match status" value="1"/>
</dbReference>
<dbReference type="GO" id="GO:0016491">
    <property type="term" value="F:oxidoreductase activity"/>
    <property type="evidence" value="ECO:0007669"/>
    <property type="project" value="UniProtKB-KW"/>
</dbReference>
<dbReference type="PRINTS" id="PR00080">
    <property type="entry name" value="SDRFAMILY"/>
</dbReference>
<dbReference type="Gene3D" id="3.40.50.1820">
    <property type="entry name" value="alpha/beta hydrolase"/>
    <property type="match status" value="1"/>
</dbReference>
<dbReference type="CDD" id="cd05233">
    <property type="entry name" value="SDR_c"/>
    <property type="match status" value="1"/>
</dbReference>
<evidence type="ECO:0000259" key="3">
    <source>
        <dbReference type="SMART" id="SM00822"/>
    </source>
</evidence>
<dbReference type="EMBL" id="VCQU01000017">
    <property type="protein sequence ID" value="NMN99350.1"/>
    <property type="molecule type" value="Genomic_DNA"/>
</dbReference>
<sequence>MTDTKAPGRVAKTVAPPVERFVRNGDIEIAVYEQGKLDGETIILVHGWPDTHRLWDGVLPYLVERFHVVSYDTRGHGKTTNPKDYKAFGLAELATDFFAVANAVSPVSPVHVLAHDWGGISLWEAVCEPDAERRIASFTSVSGPNIDHVGQWMKKRISRPTPKNVWQPVSQLLSSGYTFPFMVPGLQKLFGMAINEKLWKLFLNVSQGTPADKVYLADTFEQDFVNGMKIYRANILQRSVGARERRTKVPVQLIVDSQDVAIRPAGYDDEARWTERLWRRDLKAGHWSPFSHPQVLAQATIELIDALSGGEPARGLRRAEVGRDRKYFGDQLLVITGGGSGIGRETALAFAREGAEVVLSDVNLASAKETAALIAEFGGVAHPYQLDVSDEAAVEAHADEVAEKHGVPDILINNAGIGHAGRFLDTSSESFRKVIDINLFGVINGSRAFGRKMVERGVGGQIVNLSSMAAFGPQQGFSSYATSKSAVFMFSDCLRAEFASANIGVSTICPGIVHTNIVATTEFSGVSADEEASKQAKFDKLYEKRGYTPDKVADRIVNAVKKNKSIVPVTPEAHISYHGSRLAPAVVRFGAAARQVIQ</sequence>
<dbReference type="PROSITE" id="PS00061">
    <property type="entry name" value="ADH_SHORT"/>
    <property type="match status" value="1"/>
</dbReference>
<dbReference type="Pfam" id="PF00561">
    <property type="entry name" value="Abhydrolase_1"/>
    <property type="match status" value="1"/>
</dbReference>
<evidence type="ECO:0000256" key="2">
    <source>
        <dbReference type="ARBA" id="ARBA00023002"/>
    </source>
</evidence>
<gene>
    <name evidence="4" type="ORF">FGL95_30470</name>
</gene>
<dbReference type="InterPro" id="IPR036291">
    <property type="entry name" value="NAD(P)-bd_dom_sf"/>
</dbReference>
<dbReference type="Gene3D" id="3.40.50.720">
    <property type="entry name" value="NAD(P)-binding Rossmann-like Domain"/>
    <property type="match status" value="1"/>
</dbReference>
<dbReference type="SUPFAM" id="SSF51735">
    <property type="entry name" value="NAD(P)-binding Rossmann-fold domains"/>
    <property type="match status" value="1"/>
</dbReference>
<dbReference type="SUPFAM" id="SSF53474">
    <property type="entry name" value="alpha/beta-Hydrolases"/>
    <property type="match status" value="1"/>
</dbReference>
<dbReference type="InterPro" id="IPR000073">
    <property type="entry name" value="AB_hydrolase_1"/>
</dbReference>
<dbReference type="InterPro" id="IPR002347">
    <property type="entry name" value="SDR_fam"/>
</dbReference>
<dbReference type="InterPro" id="IPR020904">
    <property type="entry name" value="Sc_DH/Rdtase_CS"/>
</dbReference>
<dbReference type="PANTHER" id="PTHR44196:SF1">
    <property type="entry name" value="DEHYDROGENASE_REDUCTASE SDR FAMILY MEMBER 7B"/>
    <property type="match status" value="1"/>
</dbReference>
<dbReference type="InterPro" id="IPR029058">
    <property type="entry name" value="AB_hydrolase_fold"/>
</dbReference>
<dbReference type="Proteomes" id="UP000535543">
    <property type="component" value="Unassembled WGS sequence"/>
</dbReference>
<evidence type="ECO:0000313" key="5">
    <source>
        <dbReference type="Proteomes" id="UP000535543"/>
    </source>
</evidence>
<proteinExistence type="inferred from homology"/>
<reference evidence="4 5" key="2">
    <citation type="submission" date="2020-06" db="EMBL/GenBank/DDBJ databases">
        <title>Antribacter stalactiti gen. nov., sp. nov., a new member of the family Nacardiaceae isolated from a cave.</title>
        <authorList>
            <person name="Kim I.S."/>
        </authorList>
    </citation>
    <scope>NUCLEOTIDE SEQUENCE [LARGE SCALE GENOMIC DNA]</scope>
    <source>
        <strain evidence="4 5">YC2-7</strain>
    </source>
</reference>
<dbReference type="PRINTS" id="PR00081">
    <property type="entry name" value="GDHRDH"/>
</dbReference>
<organism evidence="4 5">
    <name type="scientific">Antrihabitans stalactiti</name>
    <dbReference type="NCBI Taxonomy" id="2584121"/>
    <lineage>
        <taxon>Bacteria</taxon>
        <taxon>Bacillati</taxon>
        <taxon>Actinomycetota</taxon>
        <taxon>Actinomycetes</taxon>
        <taxon>Mycobacteriales</taxon>
        <taxon>Nocardiaceae</taxon>
        <taxon>Antrihabitans</taxon>
    </lineage>
</organism>
<dbReference type="PANTHER" id="PTHR44196">
    <property type="entry name" value="DEHYDROGENASE/REDUCTASE SDR FAMILY MEMBER 7B"/>
    <property type="match status" value="1"/>
</dbReference>
<dbReference type="RefSeq" id="WP_169594551.1">
    <property type="nucleotide sequence ID" value="NZ_VCQU01000017.1"/>
</dbReference>
<protein>
    <submittedName>
        <fullName evidence="4">SDR family oxidoreductase</fullName>
    </submittedName>
</protein>
<keyword evidence="2" id="KW-0560">Oxidoreductase</keyword>
<dbReference type="SMART" id="SM00822">
    <property type="entry name" value="PKS_KR"/>
    <property type="match status" value="1"/>
</dbReference>
<dbReference type="Pfam" id="PF00106">
    <property type="entry name" value="adh_short"/>
    <property type="match status" value="1"/>
</dbReference>
<feature type="domain" description="Ketoreductase" evidence="3">
    <location>
        <begin position="331"/>
        <end position="515"/>
    </location>
</feature>
<evidence type="ECO:0000256" key="1">
    <source>
        <dbReference type="ARBA" id="ARBA00006484"/>
    </source>
</evidence>
<dbReference type="NCBIfam" id="NF004514">
    <property type="entry name" value="PRK05855.1"/>
    <property type="match status" value="1"/>
</dbReference>
<keyword evidence="5" id="KW-1185">Reference proteome</keyword>
<dbReference type="GO" id="GO:0016020">
    <property type="term" value="C:membrane"/>
    <property type="evidence" value="ECO:0007669"/>
    <property type="project" value="TreeGrafter"/>
</dbReference>
<dbReference type="InterPro" id="IPR057326">
    <property type="entry name" value="KR_dom"/>
</dbReference>
<comment type="similarity">
    <text evidence="1">Belongs to the short-chain dehydrogenases/reductases (SDR) family.</text>
</comment>
<dbReference type="AlphaFoldDB" id="A0A848KT19"/>
<reference evidence="4 5" key="1">
    <citation type="submission" date="2019-05" db="EMBL/GenBank/DDBJ databases">
        <authorList>
            <person name="Lee S.D."/>
        </authorList>
    </citation>
    <scope>NUCLEOTIDE SEQUENCE [LARGE SCALE GENOMIC DNA]</scope>
    <source>
        <strain evidence="4 5">YC2-7</strain>
    </source>
</reference>
<evidence type="ECO:0000313" key="4">
    <source>
        <dbReference type="EMBL" id="NMN99350.1"/>
    </source>
</evidence>
<comment type="caution">
    <text evidence="4">The sequence shown here is derived from an EMBL/GenBank/DDBJ whole genome shotgun (WGS) entry which is preliminary data.</text>
</comment>